<keyword evidence="1" id="KW-1133">Transmembrane helix</keyword>
<evidence type="ECO:0000313" key="4">
    <source>
        <dbReference type="Proteomes" id="UP000292136"/>
    </source>
</evidence>
<reference evidence="3 4" key="1">
    <citation type="submission" date="2019-02" db="EMBL/GenBank/DDBJ databases">
        <title>Genomic Encyclopedia of Type Strains, Phase IV (KMG-IV): sequencing the most valuable type-strain genomes for metagenomic binning, comparative biology and taxonomic classification.</title>
        <authorList>
            <person name="Goeker M."/>
        </authorList>
    </citation>
    <scope>NUCLEOTIDE SEQUENCE [LARGE SCALE GENOMIC DNA]</scope>
    <source>
        <strain evidence="3 4">DSM 21223</strain>
    </source>
</reference>
<dbReference type="Proteomes" id="UP000292136">
    <property type="component" value="Unassembled WGS sequence"/>
</dbReference>
<evidence type="ECO:0000313" key="3">
    <source>
        <dbReference type="EMBL" id="RZT75694.1"/>
    </source>
</evidence>
<evidence type="ECO:0000259" key="2">
    <source>
        <dbReference type="Pfam" id="PF12801"/>
    </source>
</evidence>
<dbReference type="Pfam" id="PF12801">
    <property type="entry name" value="Fer4_5"/>
    <property type="match status" value="2"/>
</dbReference>
<organism evidence="3 4">
    <name type="scientific">Azospira oryzae</name>
    <dbReference type="NCBI Taxonomy" id="146939"/>
    <lineage>
        <taxon>Bacteria</taxon>
        <taxon>Pseudomonadati</taxon>
        <taxon>Pseudomonadota</taxon>
        <taxon>Betaproteobacteria</taxon>
        <taxon>Rhodocyclales</taxon>
        <taxon>Rhodocyclaceae</taxon>
        <taxon>Azospira</taxon>
    </lineage>
</organism>
<feature type="domain" description="4Fe-4S ferredoxin-type" evidence="2">
    <location>
        <begin position="169"/>
        <end position="201"/>
    </location>
</feature>
<feature type="transmembrane region" description="Helical" evidence="1">
    <location>
        <begin position="129"/>
        <end position="152"/>
    </location>
</feature>
<feature type="transmembrane region" description="Helical" evidence="1">
    <location>
        <begin position="347"/>
        <end position="370"/>
    </location>
</feature>
<keyword evidence="4" id="KW-1185">Reference proteome</keyword>
<keyword evidence="1" id="KW-0812">Transmembrane</keyword>
<dbReference type="EMBL" id="SHKM01000003">
    <property type="protein sequence ID" value="RZT75694.1"/>
    <property type="molecule type" value="Genomic_DNA"/>
</dbReference>
<proteinExistence type="predicted"/>
<feature type="transmembrane region" description="Helical" evidence="1">
    <location>
        <begin position="44"/>
        <end position="63"/>
    </location>
</feature>
<feature type="domain" description="4Fe-4S ferredoxin-type" evidence="2">
    <location>
        <begin position="83"/>
        <end position="127"/>
    </location>
</feature>
<feature type="transmembrane region" description="Helical" evidence="1">
    <location>
        <begin position="83"/>
        <end position="108"/>
    </location>
</feature>
<feature type="transmembrane region" description="Helical" evidence="1">
    <location>
        <begin position="422"/>
        <end position="441"/>
    </location>
</feature>
<comment type="caution">
    <text evidence="3">The sequence shown here is derived from an EMBL/GenBank/DDBJ whole genome shotgun (WGS) entry which is preliminary data.</text>
</comment>
<feature type="transmembrane region" description="Helical" evidence="1">
    <location>
        <begin position="453"/>
        <end position="474"/>
    </location>
</feature>
<sequence>MPAHSSTLKRPLPAAAATQRRGPIAGLLQACGRGMQKHGATIRAIQWAVVVFYFGLVITPAFLPLPPEGSSILDNLTLFAQFLFWGIWWPFVMVSMLFMGRLWCGVFCPEGTLTEWVSWRGLNLPIPRWLKWGGWPFVAFVCTTVFGQLVSVYEYPKAALLVLGGSSVAAVAVGLLYGKGKRVWCRHLCPASGVFSLLAKVAPVHFRVDRAAWDTAAAPAQPVNCAPLVDIRRMTGASDCHACGRCAGHREAVQLSPRRPDAEILASKAEQIHTGEAMTLLFGVLGIATAAFQWTVSPWFVALKTAAANWLIDHDSFLLLQDNAPWWLLTHYPEVGDVFTWLDGLCILAYILGGGCAIALALLGVVALASRIVASPQLPWRRLALGLVPLAGANVFLGLSMLTLSQLKGERVILPWVPDARIAILALGIGFALWLGLRLVLQTTPAWGRRVAAFSIYTLAPALIGAIWYVVFFVW</sequence>
<dbReference type="InterPro" id="IPR017896">
    <property type="entry name" value="4Fe4S_Fe-S-bd"/>
</dbReference>
<feature type="transmembrane region" description="Helical" evidence="1">
    <location>
        <begin position="158"/>
        <end position="178"/>
    </location>
</feature>
<evidence type="ECO:0000256" key="1">
    <source>
        <dbReference type="SAM" id="Phobius"/>
    </source>
</evidence>
<dbReference type="RefSeq" id="WP_130460023.1">
    <property type="nucleotide sequence ID" value="NZ_SHKM01000003.1"/>
</dbReference>
<protein>
    <submittedName>
        <fullName evidence="3">4Fe-4S binding protein</fullName>
    </submittedName>
</protein>
<keyword evidence="1" id="KW-0472">Membrane</keyword>
<feature type="transmembrane region" description="Helical" evidence="1">
    <location>
        <begin position="277"/>
        <end position="296"/>
    </location>
</feature>
<feature type="transmembrane region" description="Helical" evidence="1">
    <location>
        <begin position="382"/>
        <end position="402"/>
    </location>
</feature>
<name>A0ABY0ILY1_9RHOO</name>
<gene>
    <name evidence="3" type="ORF">EV678_2880</name>
</gene>
<accession>A0ABY0ILY1</accession>